<dbReference type="EMBL" id="CAKMTQ010000011">
    <property type="protein sequence ID" value="CAH1525252.1"/>
    <property type="molecule type" value="Genomic_DNA"/>
</dbReference>
<dbReference type="Proteomes" id="UP001295420">
    <property type="component" value="Unassembled WGS sequence"/>
</dbReference>
<protein>
    <submittedName>
        <fullName evidence="1">Uncharacterized protein</fullName>
    </submittedName>
</protein>
<evidence type="ECO:0000313" key="2">
    <source>
        <dbReference type="Proteomes" id="UP001295420"/>
    </source>
</evidence>
<name>A0AAU9Q3C2_9VIBR</name>
<accession>A0AAU9Q3C2</accession>
<comment type="caution">
    <text evidence="1">The sequence shown here is derived from an EMBL/GenBank/DDBJ whole genome shotgun (WGS) entry which is preliminary data.</text>
</comment>
<evidence type="ECO:0000313" key="1">
    <source>
        <dbReference type="EMBL" id="CAH1525252.1"/>
    </source>
</evidence>
<proteinExistence type="predicted"/>
<gene>
    <name evidence="1" type="ORF">THF1D04_190074</name>
</gene>
<organism evidence="1 2">
    <name type="scientific">Vibrio owensii</name>
    <dbReference type="NCBI Taxonomy" id="696485"/>
    <lineage>
        <taxon>Bacteria</taxon>
        <taxon>Pseudomonadati</taxon>
        <taxon>Pseudomonadota</taxon>
        <taxon>Gammaproteobacteria</taxon>
        <taxon>Vibrionales</taxon>
        <taxon>Vibrionaceae</taxon>
        <taxon>Vibrio</taxon>
    </lineage>
</organism>
<dbReference type="AlphaFoldDB" id="A0AAU9Q3C2"/>
<reference evidence="1" key="1">
    <citation type="submission" date="2022-01" db="EMBL/GenBank/DDBJ databases">
        <authorList>
            <person name="Lagorce A."/>
        </authorList>
    </citation>
    <scope>NUCLEOTIDE SEQUENCE</scope>
    <source>
        <strain evidence="1">Th15_F1_D04</strain>
    </source>
</reference>
<sequence>MTKKYDAVVAELVDAPDLGSGAARCESSSLSDRTMIEKPSINLLGFFFFPILDSVDL</sequence>